<sequence length="186" mass="20189">MKNGIAFACLLATSSTYAAEQVTLEDGRQVQLNDDFTWQYVPEPATDQSEVKQAVEPAVVAIPVVTQKVGTLVTVGSKKPTMQLSDSGVDVLLGSAQYQDGELVIPTSLTNQSSQSVILVTVDITVSDTTGKVLFSGSVDIWKSIKRMADTYLRPQQAEQGKTIQLDLDEHKQYQVSAHISQVSTR</sequence>
<proteinExistence type="predicted"/>
<reference evidence="2" key="1">
    <citation type="submission" date="2022-02" db="EMBL/GenBank/DDBJ databases">
        <title>Vibrio sp. nov., a new bacterium isolated from Bohai sea, China.</title>
        <authorList>
            <person name="Yuan Y."/>
        </authorList>
    </citation>
    <scope>NUCLEOTIDE SEQUENCE</scope>
    <source>
        <strain evidence="2">DBSS07</strain>
    </source>
</reference>
<protein>
    <submittedName>
        <fullName evidence="2">DUF3157 family protein</fullName>
    </submittedName>
</protein>
<dbReference type="Pfam" id="PF11355">
    <property type="entry name" value="DUF3157"/>
    <property type="match status" value="1"/>
</dbReference>
<evidence type="ECO:0000313" key="2">
    <source>
        <dbReference type="EMBL" id="MCW8333565.1"/>
    </source>
</evidence>
<organism evidence="2 3">
    <name type="scientific">Vibrio paucivorans</name>
    <dbReference type="NCBI Taxonomy" id="2829489"/>
    <lineage>
        <taxon>Bacteria</taxon>
        <taxon>Pseudomonadati</taxon>
        <taxon>Pseudomonadota</taxon>
        <taxon>Gammaproteobacteria</taxon>
        <taxon>Vibrionales</taxon>
        <taxon>Vibrionaceae</taxon>
        <taxon>Vibrio</taxon>
    </lineage>
</organism>
<dbReference type="RefSeq" id="WP_265687085.1">
    <property type="nucleotide sequence ID" value="NZ_JAKRRX010000027.1"/>
</dbReference>
<name>A0A9X3HQM6_9VIBR</name>
<keyword evidence="3" id="KW-1185">Reference proteome</keyword>
<gene>
    <name evidence="2" type="ORF">MD483_06975</name>
</gene>
<dbReference type="InterPro" id="IPR021501">
    <property type="entry name" value="DUF3157"/>
</dbReference>
<evidence type="ECO:0000256" key="1">
    <source>
        <dbReference type="SAM" id="SignalP"/>
    </source>
</evidence>
<dbReference type="Proteomes" id="UP001155586">
    <property type="component" value="Unassembled WGS sequence"/>
</dbReference>
<accession>A0A9X3HQM6</accession>
<evidence type="ECO:0000313" key="3">
    <source>
        <dbReference type="Proteomes" id="UP001155586"/>
    </source>
</evidence>
<comment type="caution">
    <text evidence="2">The sequence shown here is derived from an EMBL/GenBank/DDBJ whole genome shotgun (WGS) entry which is preliminary data.</text>
</comment>
<keyword evidence="1" id="KW-0732">Signal</keyword>
<feature type="signal peptide" evidence="1">
    <location>
        <begin position="1"/>
        <end position="18"/>
    </location>
</feature>
<feature type="chain" id="PRO_5040982620" evidence="1">
    <location>
        <begin position="19"/>
        <end position="186"/>
    </location>
</feature>
<dbReference type="AlphaFoldDB" id="A0A9X3HQM6"/>
<dbReference type="EMBL" id="JAKRRX010000027">
    <property type="protein sequence ID" value="MCW8333565.1"/>
    <property type="molecule type" value="Genomic_DNA"/>
</dbReference>